<comment type="similarity">
    <text evidence="2 12 13">Belongs to the TonB-dependent receptor family.</text>
</comment>
<evidence type="ECO:0000256" key="6">
    <source>
        <dbReference type="ARBA" id="ARBA00022729"/>
    </source>
</evidence>
<keyword evidence="7" id="KW-0406">Ion transport</keyword>
<dbReference type="RefSeq" id="WP_189384438.1">
    <property type="nucleotide sequence ID" value="NZ_BAABFY010000055.1"/>
</dbReference>
<dbReference type="CDD" id="cd01347">
    <property type="entry name" value="ligand_gated_channel"/>
    <property type="match status" value="1"/>
</dbReference>
<dbReference type="InterPro" id="IPR037066">
    <property type="entry name" value="Plug_dom_sf"/>
</dbReference>
<proteinExistence type="inferred from homology"/>
<dbReference type="InterPro" id="IPR012910">
    <property type="entry name" value="Plug_dom"/>
</dbReference>
<dbReference type="GO" id="GO:0015344">
    <property type="term" value="F:siderophore uptake transmembrane transporter activity"/>
    <property type="evidence" value="ECO:0007669"/>
    <property type="project" value="TreeGrafter"/>
</dbReference>
<dbReference type="GO" id="GO:0009279">
    <property type="term" value="C:cell outer membrane"/>
    <property type="evidence" value="ECO:0007669"/>
    <property type="project" value="UniProtKB-SubCell"/>
</dbReference>
<evidence type="ECO:0000256" key="7">
    <source>
        <dbReference type="ARBA" id="ARBA00023065"/>
    </source>
</evidence>
<dbReference type="EMBL" id="BMYS01000005">
    <property type="protein sequence ID" value="GGW82791.1"/>
    <property type="molecule type" value="Genomic_DNA"/>
</dbReference>
<evidence type="ECO:0000313" key="16">
    <source>
        <dbReference type="EMBL" id="GGW82791.1"/>
    </source>
</evidence>
<evidence type="ECO:0000256" key="3">
    <source>
        <dbReference type="ARBA" id="ARBA00022448"/>
    </source>
</evidence>
<dbReference type="Proteomes" id="UP000608345">
    <property type="component" value="Unassembled WGS sequence"/>
</dbReference>
<dbReference type="PROSITE" id="PS52016">
    <property type="entry name" value="TONB_DEPENDENT_REC_3"/>
    <property type="match status" value="1"/>
</dbReference>
<reference evidence="16" key="2">
    <citation type="submission" date="2020-09" db="EMBL/GenBank/DDBJ databases">
        <authorList>
            <person name="Sun Q."/>
            <person name="Kim S."/>
        </authorList>
    </citation>
    <scope>NUCLEOTIDE SEQUENCE</scope>
    <source>
        <strain evidence="16">KCTC 23732</strain>
    </source>
</reference>
<evidence type="ECO:0000259" key="14">
    <source>
        <dbReference type="Pfam" id="PF00593"/>
    </source>
</evidence>
<dbReference type="AlphaFoldDB" id="A0A918JLY2"/>
<dbReference type="Gene3D" id="2.170.130.10">
    <property type="entry name" value="TonB-dependent receptor, plug domain"/>
    <property type="match status" value="1"/>
</dbReference>
<organism evidence="16 17">
    <name type="scientific">Advenella faeciporci</name>
    <dbReference type="NCBI Taxonomy" id="797535"/>
    <lineage>
        <taxon>Bacteria</taxon>
        <taxon>Pseudomonadati</taxon>
        <taxon>Pseudomonadota</taxon>
        <taxon>Betaproteobacteria</taxon>
        <taxon>Burkholderiales</taxon>
        <taxon>Alcaligenaceae</taxon>
    </lineage>
</organism>
<dbReference type="GO" id="GO:0044718">
    <property type="term" value="P:siderophore transmembrane transport"/>
    <property type="evidence" value="ECO:0007669"/>
    <property type="project" value="TreeGrafter"/>
</dbReference>
<keyword evidence="10 16" id="KW-0675">Receptor</keyword>
<evidence type="ECO:0000313" key="17">
    <source>
        <dbReference type="Proteomes" id="UP000608345"/>
    </source>
</evidence>
<evidence type="ECO:0000256" key="1">
    <source>
        <dbReference type="ARBA" id="ARBA00004571"/>
    </source>
</evidence>
<keyword evidence="11 12" id="KW-0998">Cell outer membrane</keyword>
<evidence type="ECO:0000256" key="4">
    <source>
        <dbReference type="ARBA" id="ARBA00022452"/>
    </source>
</evidence>
<dbReference type="SUPFAM" id="SSF56935">
    <property type="entry name" value="Porins"/>
    <property type="match status" value="1"/>
</dbReference>
<comment type="subcellular location">
    <subcellularLocation>
        <location evidence="1 12">Cell outer membrane</location>
        <topology evidence="1 12">Multi-pass membrane protein</topology>
    </subcellularLocation>
</comment>
<evidence type="ECO:0000259" key="15">
    <source>
        <dbReference type="Pfam" id="PF07715"/>
    </source>
</evidence>
<reference evidence="16" key="1">
    <citation type="journal article" date="2014" name="Int. J. Syst. Evol. Microbiol.">
        <title>Complete genome sequence of Corynebacterium casei LMG S-19264T (=DSM 44701T), isolated from a smear-ripened cheese.</title>
        <authorList>
            <consortium name="US DOE Joint Genome Institute (JGI-PGF)"/>
            <person name="Walter F."/>
            <person name="Albersmeier A."/>
            <person name="Kalinowski J."/>
            <person name="Ruckert C."/>
        </authorList>
    </citation>
    <scope>NUCLEOTIDE SEQUENCE</scope>
    <source>
        <strain evidence="16">KCTC 23732</strain>
    </source>
</reference>
<protein>
    <submittedName>
        <fullName evidence="16">TonB-dependent receptor</fullName>
    </submittedName>
</protein>
<dbReference type="InterPro" id="IPR039426">
    <property type="entry name" value="TonB-dep_rcpt-like"/>
</dbReference>
<dbReference type="Pfam" id="PF00593">
    <property type="entry name" value="TonB_dep_Rec_b-barrel"/>
    <property type="match status" value="1"/>
</dbReference>
<evidence type="ECO:0000256" key="10">
    <source>
        <dbReference type="ARBA" id="ARBA00023170"/>
    </source>
</evidence>
<keyword evidence="8 13" id="KW-0798">TonB box</keyword>
<keyword evidence="6" id="KW-0732">Signal</keyword>
<keyword evidence="9 12" id="KW-0472">Membrane</keyword>
<evidence type="ECO:0000256" key="2">
    <source>
        <dbReference type="ARBA" id="ARBA00009810"/>
    </source>
</evidence>
<dbReference type="Gene3D" id="2.40.170.20">
    <property type="entry name" value="TonB-dependent receptor, beta-barrel domain"/>
    <property type="match status" value="1"/>
</dbReference>
<dbReference type="Pfam" id="PF07715">
    <property type="entry name" value="Plug"/>
    <property type="match status" value="1"/>
</dbReference>
<evidence type="ECO:0000256" key="12">
    <source>
        <dbReference type="PROSITE-ProRule" id="PRU01360"/>
    </source>
</evidence>
<evidence type="ECO:0000256" key="13">
    <source>
        <dbReference type="RuleBase" id="RU003357"/>
    </source>
</evidence>
<evidence type="ECO:0000256" key="9">
    <source>
        <dbReference type="ARBA" id="ARBA00023136"/>
    </source>
</evidence>
<dbReference type="PANTHER" id="PTHR30069:SF53">
    <property type="entry name" value="COLICIN I RECEPTOR-RELATED"/>
    <property type="match status" value="1"/>
</dbReference>
<dbReference type="InterPro" id="IPR000531">
    <property type="entry name" value="Beta-barrel_TonB"/>
</dbReference>
<comment type="caution">
    <text evidence="16">The sequence shown here is derived from an EMBL/GenBank/DDBJ whole genome shotgun (WGS) entry which is preliminary data.</text>
</comment>
<keyword evidence="17" id="KW-1185">Reference proteome</keyword>
<gene>
    <name evidence="16" type="ORF">GCM10011450_10870</name>
</gene>
<keyword evidence="5 12" id="KW-0812">Transmembrane</keyword>
<dbReference type="PANTHER" id="PTHR30069">
    <property type="entry name" value="TONB-DEPENDENT OUTER MEMBRANE RECEPTOR"/>
    <property type="match status" value="1"/>
</dbReference>
<dbReference type="InterPro" id="IPR036942">
    <property type="entry name" value="Beta-barrel_TonB_sf"/>
</dbReference>
<keyword evidence="3 12" id="KW-0813">Transport</keyword>
<evidence type="ECO:0000256" key="8">
    <source>
        <dbReference type="ARBA" id="ARBA00023077"/>
    </source>
</evidence>
<feature type="domain" description="TonB-dependent receptor plug" evidence="15">
    <location>
        <begin position="57"/>
        <end position="164"/>
    </location>
</feature>
<evidence type="ECO:0000256" key="5">
    <source>
        <dbReference type="ARBA" id="ARBA00022692"/>
    </source>
</evidence>
<sequence>MTYFNLVFLSRFRLSALAFPTVAGALLGTVWTNTSAASVTQLDPIVVTASASERLLEDAPASVTVLSGEELGRRPIYDVAQAVEGSPGVTLSSVGINGKGISIRGMKTDHTLVLYDGMRINQSGPLIFGSDFEHGWMPAEAIERIEIVRGPMSSLYGSEALGGVVNVISRRATDEWVSVFSADGVFPRTSRGGDRHRLGAYVSGPLIQDVLGLTVSGQYQHTQALYTPQSAMPTAFHETSMGYRKDLLGTVGLTWTPDDRQRLDASMSVGKEDRWRNSTTYRSDDNIHRQRLSLSHSGDWDWGESEVKLYRSNLKRVNDRTDGGSTGPHQFTDKVASGMISFEPLSGHTVTLGGELRKEILEDPTVNASGRENASHKAFFLQDEMILGENWELLFGSRFDHHPNYGWQTSPRAYVLYHFNDELVFKGGVGKGFRAPTLKQLSPGYRGTWGRGSEIFGNPDLKPETSVSYEAGFDYNAESWQANAMLFLNQVDDLIDSHCVSGCSGRTKTYEYININKARISGLELGFGVELPWQLQLNANYTYLDAVDRTGKTRLTDRPRHTANATLNWQPADDWDASLRWQYVGSQRTTSGSGYQPAYSILSLYGSYDVNRHVTLRAGIENLTDKRLADESADYVFSDEGRRLFVGMEMRF</sequence>
<evidence type="ECO:0000256" key="11">
    <source>
        <dbReference type="ARBA" id="ARBA00023237"/>
    </source>
</evidence>
<feature type="domain" description="TonB-dependent receptor-like beta-barrel" evidence="14">
    <location>
        <begin position="252"/>
        <end position="623"/>
    </location>
</feature>
<name>A0A918JLY2_9BURK</name>
<accession>A0A918JLY2</accession>
<keyword evidence="4 12" id="KW-1134">Transmembrane beta strand</keyword>